<name>A0ABY3L9H0_9GAMM</name>
<dbReference type="SUPFAM" id="SSF103473">
    <property type="entry name" value="MFS general substrate transporter"/>
    <property type="match status" value="1"/>
</dbReference>
<feature type="transmembrane region" description="Helical" evidence="7">
    <location>
        <begin position="332"/>
        <end position="357"/>
    </location>
</feature>
<keyword evidence="6 7" id="KW-0472">Membrane</keyword>
<feature type="transmembrane region" description="Helical" evidence="7">
    <location>
        <begin position="363"/>
        <end position="383"/>
    </location>
</feature>
<evidence type="ECO:0000256" key="4">
    <source>
        <dbReference type="ARBA" id="ARBA00022692"/>
    </source>
</evidence>
<keyword evidence="3" id="KW-1003">Cell membrane</keyword>
<dbReference type="Gene3D" id="1.20.1250.20">
    <property type="entry name" value="MFS general substrate transporter like domains"/>
    <property type="match status" value="1"/>
</dbReference>
<comment type="caution">
    <text evidence="8">The sequence shown here is derived from an EMBL/GenBank/DDBJ whole genome shotgun (WGS) entry which is preliminary data.</text>
</comment>
<protein>
    <submittedName>
        <fullName evidence="8">MFS transporter</fullName>
    </submittedName>
</protein>
<comment type="subcellular location">
    <subcellularLocation>
        <location evidence="1">Cell membrane</location>
        <topology evidence="1">Multi-pass membrane protein</topology>
    </subcellularLocation>
</comment>
<dbReference type="EMBL" id="RCNL01000017">
    <property type="protein sequence ID" value="TXL74222.1"/>
    <property type="molecule type" value="Genomic_DNA"/>
</dbReference>
<sequence>MMQNFYVGQFVGSVGDGIWFTLWVLFFTQFSGISAATMGYTVAAVSLAGVLLALPIGHTADRLGARTVFITLNLIKCMALIILIFSKESLLFFFAGAALYWGINSVTNGIKTALICDAIPDTTQQLAALSRTRVIQHVGYAAGAGIGALILYVNSQAGWYSGIVFCALSLVAFSGLSSGLPNCPGINGPDEKHSLSALKDFTFSGIMLSGSLLAMCWGLMSTGFPLWIKEASAPAWTFGVMVTASSVLIIIFQTRASSLMPTTRAAGWGSLISGGCLALCCIVIWQSYLYGSQILIFCALACLLHVAGEIFFVSSRWSLSLNLMDHSQKGKYLSITSLFEALVQSLGPALIVSLIALNNHSGWLIMSLLFALTGLLTASIVTLRFRTSRNTVS</sequence>
<accession>A0ABY3L9H0</accession>
<reference evidence="8 9" key="1">
    <citation type="submission" date="2018-10" db="EMBL/GenBank/DDBJ databases">
        <title>Draft genome sequence of Pantoea vagans isolated from corpses of the sugarcane aphid Melanaphis sacchari Zehntner.</title>
        <authorList>
            <person name="Toledo E."/>
            <person name="Pena G."/>
            <person name="Lozano L."/>
        </authorList>
    </citation>
    <scope>NUCLEOTIDE SEQUENCE [LARGE SCALE GENOMIC DNA]</scope>
    <source>
        <strain evidence="8 9">ET-90</strain>
    </source>
</reference>
<dbReference type="RefSeq" id="WP_147790128.1">
    <property type="nucleotide sequence ID" value="NZ_RCNL01000017.1"/>
</dbReference>
<feature type="transmembrane region" description="Helical" evidence="7">
    <location>
        <begin position="294"/>
        <end position="312"/>
    </location>
</feature>
<feature type="transmembrane region" description="Helical" evidence="7">
    <location>
        <begin position="233"/>
        <end position="253"/>
    </location>
</feature>
<dbReference type="InterPro" id="IPR036259">
    <property type="entry name" value="MFS_trans_sf"/>
</dbReference>
<dbReference type="PANTHER" id="PTHR23517">
    <property type="entry name" value="RESISTANCE PROTEIN MDTM, PUTATIVE-RELATED-RELATED"/>
    <property type="match status" value="1"/>
</dbReference>
<keyword evidence="2" id="KW-0813">Transport</keyword>
<evidence type="ECO:0000256" key="3">
    <source>
        <dbReference type="ARBA" id="ARBA00022475"/>
    </source>
</evidence>
<gene>
    <name evidence="8" type="ORF">D9O29_22975</name>
</gene>
<dbReference type="PANTHER" id="PTHR23517:SF14">
    <property type="entry name" value="PUTATIVE-RELATED"/>
    <property type="match status" value="1"/>
</dbReference>
<evidence type="ECO:0000256" key="6">
    <source>
        <dbReference type="ARBA" id="ARBA00023136"/>
    </source>
</evidence>
<keyword evidence="5 7" id="KW-1133">Transmembrane helix</keyword>
<feature type="transmembrane region" description="Helical" evidence="7">
    <location>
        <begin position="6"/>
        <end position="26"/>
    </location>
</feature>
<feature type="transmembrane region" description="Helical" evidence="7">
    <location>
        <begin position="265"/>
        <end position="288"/>
    </location>
</feature>
<evidence type="ECO:0000256" key="2">
    <source>
        <dbReference type="ARBA" id="ARBA00022448"/>
    </source>
</evidence>
<feature type="transmembrane region" description="Helical" evidence="7">
    <location>
        <begin position="159"/>
        <end position="180"/>
    </location>
</feature>
<keyword evidence="9" id="KW-1185">Reference proteome</keyword>
<evidence type="ECO:0000256" key="1">
    <source>
        <dbReference type="ARBA" id="ARBA00004651"/>
    </source>
</evidence>
<evidence type="ECO:0000313" key="9">
    <source>
        <dbReference type="Proteomes" id="UP000426772"/>
    </source>
</evidence>
<feature type="transmembrane region" description="Helical" evidence="7">
    <location>
        <begin position="38"/>
        <end position="57"/>
    </location>
</feature>
<keyword evidence="4 7" id="KW-0812">Transmembrane</keyword>
<evidence type="ECO:0000256" key="5">
    <source>
        <dbReference type="ARBA" id="ARBA00022989"/>
    </source>
</evidence>
<evidence type="ECO:0000313" key="8">
    <source>
        <dbReference type="EMBL" id="TXL74222.1"/>
    </source>
</evidence>
<dbReference type="Pfam" id="PF07690">
    <property type="entry name" value="MFS_1"/>
    <property type="match status" value="1"/>
</dbReference>
<dbReference type="InterPro" id="IPR011701">
    <property type="entry name" value="MFS"/>
</dbReference>
<feature type="transmembrane region" description="Helical" evidence="7">
    <location>
        <begin position="201"/>
        <end position="227"/>
    </location>
</feature>
<dbReference type="Proteomes" id="UP000426772">
    <property type="component" value="Unassembled WGS sequence"/>
</dbReference>
<dbReference type="InterPro" id="IPR050171">
    <property type="entry name" value="MFS_Transporters"/>
</dbReference>
<evidence type="ECO:0000256" key="7">
    <source>
        <dbReference type="SAM" id="Phobius"/>
    </source>
</evidence>
<feature type="transmembrane region" description="Helical" evidence="7">
    <location>
        <begin position="63"/>
        <end position="85"/>
    </location>
</feature>
<feature type="transmembrane region" description="Helical" evidence="7">
    <location>
        <begin position="134"/>
        <end position="153"/>
    </location>
</feature>
<proteinExistence type="predicted"/>
<organism evidence="8 9">
    <name type="scientific">Pantoea vagans</name>
    <dbReference type="NCBI Taxonomy" id="470934"/>
    <lineage>
        <taxon>Bacteria</taxon>
        <taxon>Pseudomonadati</taxon>
        <taxon>Pseudomonadota</taxon>
        <taxon>Gammaproteobacteria</taxon>
        <taxon>Enterobacterales</taxon>
        <taxon>Erwiniaceae</taxon>
        <taxon>Pantoea</taxon>
    </lineage>
</organism>